<dbReference type="OrthoDB" id="440160at2759"/>
<sequence>IITFDDKGISGHSNHISTFFGAKKFVSSVQDTTESRIIPLYKLTTPRRWIPNLSIEPASNQISEFYRIPSTAPEFFDVRVIISTICQSKELHEVSRKSTCLV</sequence>
<dbReference type="AlphaFoldDB" id="A0A9N9ELY1"/>
<proteinExistence type="predicted"/>
<reference evidence="1" key="1">
    <citation type="submission" date="2021-06" db="EMBL/GenBank/DDBJ databases">
        <authorList>
            <person name="Kallberg Y."/>
            <person name="Tangrot J."/>
            <person name="Rosling A."/>
        </authorList>
    </citation>
    <scope>NUCLEOTIDE SEQUENCE</scope>
    <source>
        <strain evidence="1">CL551</strain>
    </source>
</reference>
<accession>A0A9N9ELY1</accession>
<protein>
    <submittedName>
        <fullName evidence="1">6456_t:CDS:1</fullName>
    </submittedName>
</protein>
<gene>
    <name evidence="1" type="ORF">AMORRO_LOCUS11181</name>
</gene>
<name>A0A9N9ELY1_9GLOM</name>
<dbReference type="Proteomes" id="UP000789342">
    <property type="component" value="Unassembled WGS sequence"/>
</dbReference>
<keyword evidence="2" id="KW-1185">Reference proteome</keyword>
<evidence type="ECO:0000313" key="2">
    <source>
        <dbReference type="Proteomes" id="UP000789342"/>
    </source>
</evidence>
<feature type="non-terminal residue" evidence="1">
    <location>
        <position position="1"/>
    </location>
</feature>
<comment type="caution">
    <text evidence="1">The sequence shown here is derived from an EMBL/GenBank/DDBJ whole genome shotgun (WGS) entry which is preliminary data.</text>
</comment>
<organism evidence="1 2">
    <name type="scientific">Acaulospora morrowiae</name>
    <dbReference type="NCBI Taxonomy" id="94023"/>
    <lineage>
        <taxon>Eukaryota</taxon>
        <taxon>Fungi</taxon>
        <taxon>Fungi incertae sedis</taxon>
        <taxon>Mucoromycota</taxon>
        <taxon>Glomeromycotina</taxon>
        <taxon>Glomeromycetes</taxon>
        <taxon>Diversisporales</taxon>
        <taxon>Acaulosporaceae</taxon>
        <taxon>Acaulospora</taxon>
    </lineage>
</organism>
<dbReference type="EMBL" id="CAJVPV010013656">
    <property type="protein sequence ID" value="CAG8679485.1"/>
    <property type="molecule type" value="Genomic_DNA"/>
</dbReference>
<evidence type="ECO:0000313" key="1">
    <source>
        <dbReference type="EMBL" id="CAG8679485.1"/>
    </source>
</evidence>